<reference evidence="1 2" key="1">
    <citation type="submission" date="2016-08" db="EMBL/GenBank/DDBJ databases">
        <authorList>
            <person name="Varghese N."/>
            <person name="Submissions Spin"/>
        </authorList>
    </citation>
    <scope>NUCLEOTIDE SEQUENCE [LARGE SCALE GENOMIC DNA]</scope>
    <source>
        <strain evidence="1 2">HL-109</strain>
    </source>
</reference>
<keyword evidence="2" id="KW-1185">Reference proteome</keyword>
<organism evidence="1 2">
    <name type="scientific">Saliniramus fredricksonii</name>
    <dbReference type="NCBI Taxonomy" id="1653334"/>
    <lineage>
        <taxon>Bacteria</taxon>
        <taxon>Pseudomonadati</taxon>
        <taxon>Pseudomonadota</taxon>
        <taxon>Alphaproteobacteria</taxon>
        <taxon>Hyphomicrobiales</taxon>
        <taxon>Salinarimonadaceae</taxon>
        <taxon>Saliniramus</taxon>
    </lineage>
</organism>
<dbReference type="Pfam" id="PF07845">
    <property type="entry name" value="DUF1636"/>
    <property type="match status" value="1"/>
</dbReference>
<dbReference type="CDD" id="cd02980">
    <property type="entry name" value="TRX_Fd_family"/>
    <property type="match status" value="1"/>
</dbReference>
<name>A0ABY0KDR5_9HYPH</name>
<dbReference type="Proteomes" id="UP000182800">
    <property type="component" value="Unassembled WGS sequence"/>
</dbReference>
<sequence>MSQDDTRGTDAAPETTYQPDTRPILHVCLTCRQRDAEGQIIETEGPRAGTRLHDNLAAALPDDAPFVVRGVECLSNCKRACTVGLTSPMRWSYVYGDLDPVGSIDDIIAGATLYAGTDDGIVPWRERPQIFRKG</sequence>
<gene>
    <name evidence="1" type="ORF">GA0071312_3632</name>
</gene>
<protein>
    <submittedName>
        <fullName evidence="1">Predicted metal-binding protein</fullName>
    </submittedName>
</protein>
<dbReference type="InterPro" id="IPR012863">
    <property type="entry name" value="DUF1636"/>
</dbReference>
<proteinExistence type="predicted"/>
<evidence type="ECO:0000313" key="2">
    <source>
        <dbReference type="Proteomes" id="UP000182800"/>
    </source>
</evidence>
<accession>A0ABY0KDR5</accession>
<dbReference type="RefSeq" id="WP_074446424.1">
    <property type="nucleotide sequence ID" value="NZ_FMBM01000003.1"/>
</dbReference>
<dbReference type="EMBL" id="FMBM01000003">
    <property type="protein sequence ID" value="SCC82625.1"/>
    <property type="molecule type" value="Genomic_DNA"/>
</dbReference>
<evidence type="ECO:0000313" key="1">
    <source>
        <dbReference type="EMBL" id="SCC82625.1"/>
    </source>
</evidence>
<comment type="caution">
    <text evidence="1">The sequence shown here is derived from an EMBL/GenBank/DDBJ whole genome shotgun (WGS) entry which is preliminary data.</text>
</comment>